<evidence type="ECO:0000256" key="2">
    <source>
        <dbReference type="ARBA" id="ARBA00007495"/>
    </source>
</evidence>
<accession>A0A5R8KJW4</accession>
<reference evidence="12 13" key="1">
    <citation type="submission" date="2019-05" db="EMBL/GenBank/DDBJ databases">
        <title>Verrucobacter flavum gen. nov., sp. nov. a new member of the family Verrucomicrobiaceae.</title>
        <authorList>
            <person name="Szuroczki S."/>
            <person name="Abbaszade G."/>
            <person name="Szabo A."/>
            <person name="Felfoldi T."/>
            <person name="Schumann P."/>
            <person name="Boka K."/>
            <person name="Keki Z."/>
            <person name="Toumi M."/>
            <person name="Toth E."/>
        </authorList>
    </citation>
    <scope>NUCLEOTIDE SEQUENCE [LARGE SCALE GENOMIC DNA]</scope>
    <source>
        <strain evidence="12 13">MG-N-17</strain>
    </source>
</reference>
<keyword evidence="8" id="KW-0326">Glycosidase</keyword>
<keyword evidence="4" id="KW-0858">Xylan degradation</keyword>
<evidence type="ECO:0000313" key="13">
    <source>
        <dbReference type="Proteomes" id="UP000306196"/>
    </source>
</evidence>
<dbReference type="EC" id="3.2.1.8" evidence="3"/>
<keyword evidence="5 10" id="KW-0732">Signal</keyword>
<dbReference type="EMBL" id="VAUV01000001">
    <property type="protein sequence ID" value="TLD72582.1"/>
    <property type="molecule type" value="Genomic_DNA"/>
</dbReference>
<proteinExistence type="inferred from homology"/>
<protein>
    <recommendedName>
        <fullName evidence="3">endo-1,4-beta-xylanase</fullName>
        <ecNumber evidence="3">3.2.1.8</ecNumber>
    </recommendedName>
</protein>
<evidence type="ECO:0000256" key="6">
    <source>
        <dbReference type="ARBA" id="ARBA00022801"/>
    </source>
</evidence>
<name>A0A5R8KJW4_9BACT</name>
<dbReference type="PANTHER" id="PTHR31490">
    <property type="entry name" value="GLYCOSYL HYDROLASE"/>
    <property type="match status" value="1"/>
</dbReference>
<evidence type="ECO:0000256" key="8">
    <source>
        <dbReference type="ARBA" id="ARBA00023295"/>
    </source>
</evidence>
<organism evidence="12 13">
    <name type="scientific">Phragmitibacter flavus</name>
    <dbReference type="NCBI Taxonomy" id="2576071"/>
    <lineage>
        <taxon>Bacteria</taxon>
        <taxon>Pseudomonadati</taxon>
        <taxon>Verrucomicrobiota</taxon>
        <taxon>Verrucomicrobiia</taxon>
        <taxon>Verrucomicrobiales</taxon>
        <taxon>Verrucomicrobiaceae</taxon>
        <taxon>Phragmitibacter</taxon>
    </lineage>
</organism>
<evidence type="ECO:0000259" key="11">
    <source>
        <dbReference type="SMART" id="SM00633"/>
    </source>
</evidence>
<dbReference type="OrthoDB" id="9809277at2"/>
<keyword evidence="6" id="KW-0378">Hydrolase</keyword>
<dbReference type="Pfam" id="PF00331">
    <property type="entry name" value="Glyco_hydro_10"/>
    <property type="match status" value="1"/>
</dbReference>
<dbReference type="SUPFAM" id="SSF51445">
    <property type="entry name" value="(Trans)glycosidases"/>
    <property type="match status" value="1"/>
</dbReference>
<dbReference type="InterPro" id="IPR001000">
    <property type="entry name" value="GH10_dom"/>
</dbReference>
<dbReference type="GO" id="GO:0031176">
    <property type="term" value="F:endo-1,4-beta-xylanase activity"/>
    <property type="evidence" value="ECO:0007669"/>
    <property type="project" value="UniProtKB-EC"/>
</dbReference>
<dbReference type="AlphaFoldDB" id="A0A5R8KJW4"/>
<dbReference type="SMART" id="SM00633">
    <property type="entry name" value="Glyco_10"/>
    <property type="match status" value="1"/>
</dbReference>
<comment type="caution">
    <text evidence="12">The sequence shown here is derived from an EMBL/GenBank/DDBJ whole genome shotgun (WGS) entry which is preliminary data.</text>
</comment>
<feature type="chain" id="PRO_5024450317" description="endo-1,4-beta-xylanase" evidence="10">
    <location>
        <begin position="22"/>
        <end position="588"/>
    </location>
</feature>
<feature type="domain" description="GH10" evidence="11">
    <location>
        <begin position="293"/>
        <end position="531"/>
    </location>
</feature>
<dbReference type="InterPro" id="IPR044846">
    <property type="entry name" value="GH10"/>
</dbReference>
<keyword evidence="13" id="KW-1185">Reference proteome</keyword>
<keyword evidence="9" id="KW-0624">Polysaccharide degradation</keyword>
<dbReference type="GO" id="GO:0045493">
    <property type="term" value="P:xylan catabolic process"/>
    <property type="evidence" value="ECO:0007669"/>
    <property type="project" value="UniProtKB-KW"/>
</dbReference>
<comment type="similarity">
    <text evidence="2">Belongs to the glycosyl hydrolase 10 (cellulase F) family.</text>
</comment>
<feature type="signal peptide" evidence="10">
    <location>
        <begin position="1"/>
        <end position="21"/>
    </location>
</feature>
<evidence type="ECO:0000256" key="10">
    <source>
        <dbReference type="SAM" id="SignalP"/>
    </source>
</evidence>
<evidence type="ECO:0000256" key="9">
    <source>
        <dbReference type="ARBA" id="ARBA00023326"/>
    </source>
</evidence>
<dbReference type="PANTHER" id="PTHR31490:SF88">
    <property type="entry name" value="BETA-XYLANASE"/>
    <property type="match status" value="1"/>
</dbReference>
<gene>
    <name evidence="12" type="ORF">FEM03_00460</name>
</gene>
<evidence type="ECO:0000256" key="5">
    <source>
        <dbReference type="ARBA" id="ARBA00022729"/>
    </source>
</evidence>
<evidence type="ECO:0000256" key="4">
    <source>
        <dbReference type="ARBA" id="ARBA00022651"/>
    </source>
</evidence>
<evidence type="ECO:0000256" key="3">
    <source>
        <dbReference type="ARBA" id="ARBA00012590"/>
    </source>
</evidence>
<evidence type="ECO:0000313" key="12">
    <source>
        <dbReference type="EMBL" id="TLD72582.1"/>
    </source>
</evidence>
<evidence type="ECO:0000256" key="1">
    <source>
        <dbReference type="ARBA" id="ARBA00000681"/>
    </source>
</evidence>
<comment type="catalytic activity">
    <reaction evidence="1">
        <text>Endohydrolysis of (1-&gt;4)-beta-D-xylosidic linkages in xylans.</text>
        <dbReference type="EC" id="3.2.1.8"/>
    </reaction>
</comment>
<evidence type="ECO:0000256" key="7">
    <source>
        <dbReference type="ARBA" id="ARBA00023277"/>
    </source>
</evidence>
<dbReference type="Proteomes" id="UP000306196">
    <property type="component" value="Unassembled WGS sequence"/>
</dbReference>
<keyword evidence="7" id="KW-0119">Carbohydrate metabolism</keyword>
<sequence length="588" mass="65719">MRLFCSVVGFLMTGLMAQGWAAAVGMPDGGSDIRGSVPLNASASGEVGKVESVEPGKGKRITIIQASPSKPFSAQFSAPVGGAIEKGERVFAVIKARLVGAEDVGEVLAKLQLSDPPYASFGDNIGVGIHREWMELPVTFVATESIPEGKAAVVLLCGHRNQSIEVESVRLLKYPASMDLAGFPKAKPVKRTYEGREADAPWRKAALERIEQHRKADLALTLTGEGGKPMANAEVKLRLRRHEFGFGSAIVADRMGSDAPDDKRYRKVIDDLFSIVVFENDLKDGNWSPEFDDARRTKRNEGLNEAFDWLAERNIGVRGHYLMQVPTPYNLIDVKDNAVIRERTMASVTERLEFVKDRVVEWDVINHPIAWVGADMLNVRPGLEQLDRDVFKLSRSKTKLPFFVNEDQVFRPGPQCDDTYAYIKSLNEAGFKVDGLGNQAHFHESYLPSPEHLLAITDKFAEIVSKQSITEYDVVINDDEELAADFTRDVLIAIFSHPAYTSFLWWGFWEGTHWKPEAASWAKDWTIRERGKVMEEWIGKRWRTEVTLTTDDEGKVNWRGFPGWYDVEVGGEMKTVNITKADPSAVLD</sequence>
<dbReference type="Gene3D" id="3.20.20.80">
    <property type="entry name" value="Glycosidases"/>
    <property type="match status" value="1"/>
</dbReference>
<dbReference type="InterPro" id="IPR017853">
    <property type="entry name" value="GH"/>
</dbReference>